<keyword evidence="2" id="KW-1185">Reference proteome</keyword>
<gene>
    <name evidence="1" type="ORF">L6452_03547</name>
</gene>
<evidence type="ECO:0000313" key="1">
    <source>
        <dbReference type="EMBL" id="KAI3772362.1"/>
    </source>
</evidence>
<proteinExistence type="predicted"/>
<comment type="caution">
    <text evidence="1">The sequence shown here is derived from an EMBL/GenBank/DDBJ whole genome shotgun (WGS) entry which is preliminary data.</text>
</comment>
<dbReference type="EMBL" id="CM042047">
    <property type="protein sequence ID" value="KAI3772362.1"/>
    <property type="molecule type" value="Genomic_DNA"/>
</dbReference>
<reference evidence="1 2" key="2">
    <citation type="journal article" date="2022" name="Mol. Ecol. Resour.">
        <title>The genomes of chicory, endive, great burdock and yacon provide insights into Asteraceae paleo-polyploidization history and plant inulin production.</title>
        <authorList>
            <person name="Fan W."/>
            <person name="Wang S."/>
            <person name="Wang H."/>
            <person name="Wang A."/>
            <person name="Jiang F."/>
            <person name="Liu H."/>
            <person name="Zhao H."/>
            <person name="Xu D."/>
            <person name="Zhang Y."/>
        </authorList>
    </citation>
    <scope>NUCLEOTIDE SEQUENCE [LARGE SCALE GENOMIC DNA]</scope>
    <source>
        <strain evidence="2">cv. Niubang</strain>
    </source>
</reference>
<accession>A0ACB9FP59</accession>
<name>A0ACB9FP59_ARCLA</name>
<reference evidence="2" key="1">
    <citation type="journal article" date="2022" name="Mol. Ecol. Resour.">
        <title>The genomes of chicory, endive, great burdock and yacon provide insights into Asteraceae palaeo-polyploidization history and plant inulin production.</title>
        <authorList>
            <person name="Fan W."/>
            <person name="Wang S."/>
            <person name="Wang H."/>
            <person name="Wang A."/>
            <person name="Jiang F."/>
            <person name="Liu H."/>
            <person name="Zhao H."/>
            <person name="Xu D."/>
            <person name="Zhang Y."/>
        </authorList>
    </citation>
    <scope>NUCLEOTIDE SEQUENCE [LARGE SCALE GENOMIC DNA]</scope>
    <source>
        <strain evidence="2">cv. Niubang</strain>
    </source>
</reference>
<evidence type="ECO:0000313" key="2">
    <source>
        <dbReference type="Proteomes" id="UP001055879"/>
    </source>
</evidence>
<dbReference type="Proteomes" id="UP001055879">
    <property type="component" value="Linkage Group LG01"/>
</dbReference>
<organism evidence="1 2">
    <name type="scientific">Arctium lappa</name>
    <name type="common">Greater burdock</name>
    <name type="synonym">Lappa major</name>
    <dbReference type="NCBI Taxonomy" id="4217"/>
    <lineage>
        <taxon>Eukaryota</taxon>
        <taxon>Viridiplantae</taxon>
        <taxon>Streptophyta</taxon>
        <taxon>Embryophyta</taxon>
        <taxon>Tracheophyta</taxon>
        <taxon>Spermatophyta</taxon>
        <taxon>Magnoliopsida</taxon>
        <taxon>eudicotyledons</taxon>
        <taxon>Gunneridae</taxon>
        <taxon>Pentapetalae</taxon>
        <taxon>asterids</taxon>
        <taxon>campanulids</taxon>
        <taxon>Asterales</taxon>
        <taxon>Asteraceae</taxon>
        <taxon>Carduoideae</taxon>
        <taxon>Cardueae</taxon>
        <taxon>Arctiinae</taxon>
        <taxon>Arctium</taxon>
    </lineage>
</organism>
<sequence>MEHKEELTKDEGGVPVDPTLFRSIIGGLRYLTHTRPDIAYAVEVVSRFMEKPTVKHMQAVKRILRYVRGTIDYGLVYTKYHKGDAITGYSDSNHARDVEDRRSTGGMAFYLEENLITWGSKKQQCVALSSCEAEFMAATTATCQGIWVSRLIHEITRKKVDPVTLYLDNKSTIDLIKNPVFHGRSKHIDLRYHFIRECVERGDVVVKHVCSKEQRADILTKPLPRIKFIEMRKLLGVKSISDSELGGKVLA</sequence>
<protein>
    <submittedName>
        <fullName evidence="1">Uncharacterized protein</fullName>
    </submittedName>
</protein>